<dbReference type="EMBL" id="FJNE01000003">
    <property type="protein sequence ID" value="CZQ91148.1"/>
    <property type="molecule type" value="Genomic_DNA"/>
</dbReference>
<dbReference type="STRING" id="140314.SAMN04488076_11455"/>
<keyword evidence="1" id="KW-0812">Transmembrane</keyword>
<dbReference type="InterPro" id="IPR025426">
    <property type="entry name" value="DUF4305"/>
</dbReference>
<evidence type="ECO:0000313" key="3">
    <source>
        <dbReference type="Proteomes" id="UP000242754"/>
    </source>
</evidence>
<evidence type="ECO:0008006" key="4">
    <source>
        <dbReference type="Google" id="ProtNLM"/>
    </source>
</evidence>
<reference evidence="2 3" key="1">
    <citation type="submission" date="2016-02" db="EMBL/GenBank/DDBJ databases">
        <authorList>
            <person name="Wen L."/>
            <person name="He K."/>
            <person name="Yang H."/>
        </authorList>
    </citation>
    <scope>NUCLEOTIDE SEQUENCE [LARGE SCALE GENOMIC DNA]</scope>
    <source>
        <strain evidence="2">Trichococcus palustris</strain>
    </source>
</reference>
<dbReference type="Pfam" id="PF14146">
    <property type="entry name" value="DUF4305"/>
    <property type="match status" value="1"/>
</dbReference>
<protein>
    <recommendedName>
        <fullName evidence="4">DUF4305 domain-containing protein</fullName>
    </recommendedName>
</protein>
<keyword evidence="1" id="KW-0472">Membrane</keyword>
<evidence type="ECO:0000256" key="1">
    <source>
        <dbReference type="SAM" id="Phobius"/>
    </source>
</evidence>
<accession>A0A143YJC0</accession>
<feature type="transmembrane region" description="Helical" evidence="1">
    <location>
        <begin position="7"/>
        <end position="25"/>
    </location>
</feature>
<sequence length="68" mass="7666">MTLKNLFIQIIIRFVFAVLFISLAVNAVHTAGWGFMAIISVFFATSDVVKGTRMLQAYIEIKKSIDKQ</sequence>
<name>A0A143YJC0_9LACT</name>
<keyword evidence="3" id="KW-1185">Reference proteome</keyword>
<evidence type="ECO:0000313" key="2">
    <source>
        <dbReference type="EMBL" id="CZQ91148.1"/>
    </source>
</evidence>
<dbReference type="RefSeq" id="WP_087032789.1">
    <property type="nucleotide sequence ID" value="NZ_FJNE01000003.1"/>
</dbReference>
<keyword evidence="1" id="KW-1133">Transmembrane helix</keyword>
<dbReference type="AlphaFoldDB" id="A0A143YJC0"/>
<proteinExistence type="predicted"/>
<dbReference type="Proteomes" id="UP000242754">
    <property type="component" value="Unassembled WGS sequence"/>
</dbReference>
<organism evidence="2 3">
    <name type="scientific">Trichococcus palustris</name>
    <dbReference type="NCBI Taxonomy" id="140314"/>
    <lineage>
        <taxon>Bacteria</taxon>
        <taxon>Bacillati</taxon>
        <taxon>Bacillota</taxon>
        <taxon>Bacilli</taxon>
        <taxon>Lactobacillales</taxon>
        <taxon>Carnobacteriaceae</taxon>
        <taxon>Trichococcus</taxon>
    </lineage>
</organism>
<gene>
    <name evidence="2" type="ORF">Tpal_1365</name>
</gene>